<feature type="domain" description="Ig-like" evidence="10">
    <location>
        <begin position="130"/>
        <end position="221"/>
    </location>
</feature>
<dbReference type="GO" id="GO:0007411">
    <property type="term" value="P:axon guidance"/>
    <property type="evidence" value="ECO:0007669"/>
    <property type="project" value="TreeGrafter"/>
</dbReference>
<dbReference type="GO" id="GO:0030246">
    <property type="term" value="F:carbohydrate binding"/>
    <property type="evidence" value="ECO:0007669"/>
    <property type="project" value="UniProtKB-KW"/>
</dbReference>
<keyword evidence="11" id="KW-0430">Lectin</keyword>
<dbReference type="PROSITE" id="PS50835">
    <property type="entry name" value="IG_LIKE"/>
    <property type="match status" value="4"/>
</dbReference>
<evidence type="ECO:0000256" key="8">
    <source>
        <dbReference type="SAM" id="Phobius"/>
    </source>
</evidence>
<dbReference type="GO" id="GO:0098609">
    <property type="term" value="P:cell-cell adhesion"/>
    <property type="evidence" value="ECO:0007669"/>
    <property type="project" value="TreeGrafter"/>
</dbReference>
<keyword evidence="7" id="KW-1015">Disulfide bond</keyword>
<dbReference type="InterPro" id="IPR007110">
    <property type="entry name" value="Ig-like_dom"/>
</dbReference>
<name>A0A0A7RRL0_LITLI</name>
<feature type="domain" description="Ig-like" evidence="10">
    <location>
        <begin position="29"/>
        <end position="118"/>
    </location>
</feature>
<dbReference type="AlphaFoldDB" id="A0A0A7RRL0"/>
<dbReference type="InterPro" id="IPR026966">
    <property type="entry name" value="Neurofascin/L1/NrCAM_C"/>
</dbReference>
<dbReference type="Pfam" id="PF13882">
    <property type="entry name" value="Bravo_FIGEY"/>
    <property type="match status" value="1"/>
</dbReference>
<dbReference type="GO" id="GO:0030424">
    <property type="term" value="C:axon"/>
    <property type="evidence" value="ECO:0007669"/>
    <property type="project" value="TreeGrafter"/>
</dbReference>
<feature type="transmembrane region" description="Helical" evidence="8">
    <location>
        <begin position="559"/>
        <end position="583"/>
    </location>
</feature>
<evidence type="ECO:0000313" key="11">
    <source>
        <dbReference type="EMBL" id="AJA37888.1"/>
    </source>
</evidence>
<sequence>MAGGTRLASILLLSVFLFVRAQDDIREPPKILEPASAKELFYDGGVDVTLLCRASGQPIPLYEWYWNGAPIESTNQAITYDPSTGLLTIKGLTTREEGFYNCRARNTFPNGMSAVAISHKIEVRRARIEPWQKDQDRTKTATEGNYVSITCGENLPKYYGTTTFKWYTVEGDDDLIEVEEDKRVFIDNKGTLHFTFVLRTDEQSNRFYSCAMSNVVEGQITLGGRTRLSVQKSDSIAEVKPALQFSTKIAGEAALTFKRNTIGHLECFFSGYVNDPGNEVPAIDWQDNAGNTIVSGTGRYTIESNGRVLKIASLEEADEKPYTCIARNRIGTADGRMTLNVTSSPIWVNALQSTTVPQGKDAVFHCEARSAAGEVPPDAPRWFKNGQRLDQTYDPNKFAFANEKRELRVKSAQKNTDIACFQCYVGNSVGEEFSDGCLNVILPIEFVAKPVPEQTIERGDIVNLTVVATADKLYPIAYKWHFKNTTYEGVSAPPHVIYDVNTNLAYINTSDLTDEQMRDIRGVYSRQVYHEFETVFVNVEVKLADEPVVVPVAAAGFDYWIIGLIIGILLIIIIILIICCVICRRKMLEGEYPVDRKEHAAGLDPEKELKDSGFHDLSRADYDYYPEKKSPALDFDDIPIGEGDDESFGSAEYGEEATAFNEDGSFIGVYSKGKKAAPPAYQPPKSESDV</sequence>
<dbReference type="EMBL" id="KM892474">
    <property type="protein sequence ID" value="AJA37888.1"/>
    <property type="molecule type" value="mRNA"/>
</dbReference>
<dbReference type="GO" id="GO:0005886">
    <property type="term" value="C:plasma membrane"/>
    <property type="evidence" value="ECO:0007669"/>
    <property type="project" value="TreeGrafter"/>
</dbReference>
<comment type="subcellular location">
    <subcellularLocation>
        <location evidence="1">Membrane</location>
        <topology evidence="1">Single-pass type I membrane protein</topology>
    </subcellularLocation>
</comment>
<feature type="chain" id="PRO_5002032502" evidence="9">
    <location>
        <begin position="22"/>
        <end position="690"/>
    </location>
</feature>
<keyword evidence="5 8" id="KW-1133">Transmembrane helix</keyword>
<keyword evidence="4" id="KW-0130">Cell adhesion</keyword>
<dbReference type="InterPro" id="IPR003599">
    <property type="entry name" value="Ig_sub"/>
</dbReference>
<evidence type="ECO:0000256" key="9">
    <source>
        <dbReference type="SAM" id="SignalP"/>
    </source>
</evidence>
<keyword evidence="3" id="KW-0677">Repeat</keyword>
<accession>A0A0A7RRL0</accession>
<evidence type="ECO:0000256" key="2">
    <source>
        <dbReference type="ARBA" id="ARBA00022692"/>
    </source>
</evidence>
<feature type="signal peptide" evidence="9">
    <location>
        <begin position="1"/>
        <end position="21"/>
    </location>
</feature>
<dbReference type="SUPFAM" id="SSF48726">
    <property type="entry name" value="Immunoglobulin"/>
    <property type="match status" value="4"/>
</dbReference>
<dbReference type="InterPro" id="IPR003598">
    <property type="entry name" value="Ig_sub2"/>
</dbReference>
<evidence type="ECO:0000256" key="1">
    <source>
        <dbReference type="ARBA" id="ARBA00004479"/>
    </source>
</evidence>
<dbReference type="SMART" id="SM00409">
    <property type="entry name" value="IG"/>
    <property type="match status" value="4"/>
</dbReference>
<dbReference type="Gene3D" id="2.60.40.10">
    <property type="entry name" value="Immunoglobulins"/>
    <property type="match status" value="4"/>
</dbReference>
<evidence type="ECO:0000256" key="6">
    <source>
        <dbReference type="ARBA" id="ARBA00023136"/>
    </source>
</evidence>
<dbReference type="Pfam" id="PF13927">
    <property type="entry name" value="Ig_3"/>
    <property type="match status" value="1"/>
</dbReference>
<dbReference type="PANTHER" id="PTHR44170">
    <property type="entry name" value="PROTEIN SIDEKICK"/>
    <property type="match status" value="1"/>
</dbReference>
<dbReference type="InterPro" id="IPR013098">
    <property type="entry name" value="Ig_I-set"/>
</dbReference>
<dbReference type="InterPro" id="IPR036179">
    <property type="entry name" value="Ig-like_dom_sf"/>
</dbReference>
<keyword evidence="6 8" id="KW-0472">Membrane</keyword>
<feature type="domain" description="Ig-like" evidence="10">
    <location>
        <begin position="345"/>
        <end position="434"/>
    </location>
</feature>
<evidence type="ECO:0000256" key="5">
    <source>
        <dbReference type="ARBA" id="ARBA00022989"/>
    </source>
</evidence>
<keyword evidence="9" id="KW-0732">Signal</keyword>
<dbReference type="Pfam" id="PF07679">
    <property type="entry name" value="I-set"/>
    <property type="match status" value="2"/>
</dbReference>
<dbReference type="PANTHER" id="PTHR44170:SF6">
    <property type="entry name" value="CONTACTIN"/>
    <property type="match status" value="1"/>
</dbReference>
<dbReference type="InterPro" id="IPR013783">
    <property type="entry name" value="Ig-like_fold"/>
</dbReference>
<evidence type="ECO:0000256" key="4">
    <source>
        <dbReference type="ARBA" id="ARBA00022889"/>
    </source>
</evidence>
<organism evidence="11">
    <name type="scientific">Littorina littorea</name>
    <name type="common">Common periwinkle</name>
    <dbReference type="NCBI Taxonomy" id="31216"/>
    <lineage>
        <taxon>Eukaryota</taxon>
        <taxon>Metazoa</taxon>
        <taxon>Spiralia</taxon>
        <taxon>Lophotrochozoa</taxon>
        <taxon>Mollusca</taxon>
        <taxon>Gastropoda</taxon>
        <taxon>Caenogastropoda</taxon>
        <taxon>Littorinimorpha</taxon>
        <taxon>Littorinoidea</taxon>
        <taxon>Littorinidae</taxon>
        <taxon>Littorina</taxon>
    </lineage>
</organism>
<reference evidence="11" key="1">
    <citation type="journal article" date="2015" name="Dev. Comp. Immunol.">
        <title>Lectin-like molecules in transcriptome of Littorina littorea hemocytes.</title>
        <authorList>
            <person name="Gorbushin A.M."/>
            <person name="Borisova E.A."/>
        </authorList>
    </citation>
    <scope>NUCLEOTIDE SEQUENCE</scope>
</reference>
<protein>
    <submittedName>
        <fullName evidence="11">I-type lectin-like protein 2</fullName>
    </submittedName>
</protein>
<dbReference type="CDD" id="cd00096">
    <property type="entry name" value="Ig"/>
    <property type="match status" value="1"/>
</dbReference>
<evidence type="ECO:0000259" key="10">
    <source>
        <dbReference type="PROSITE" id="PS50835"/>
    </source>
</evidence>
<evidence type="ECO:0000256" key="3">
    <source>
        <dbReference type="ARBA" id="ARBA00022737"/>
    </source>
</evidence>
<proteinExistence type="evidence at transcript level"/>
<dbReference type="SMART" id="SM00408">
    <property type="entry name" value="IGc2"/>
    <property type="match status" value="3"/>
</dbReference>
<evidence type="ECO:0000256" key="7">
    <source>
        <dbReference type="ARBA" id="ARBA00023157"/>
    </source>
</evidence>
<feature type="domain" description="Ig-like" evidence="10">
    <location>
        <begin position="241"/>
        <end position="342"/>
    </location>
</feature>
<keyword evidence="2 8" id="KW-0812">Transmembrane</keyword>